<keyword evidence="3 6" id="KW-0812">Transmembrane</keyword>
<evidence type="ECO:0008006" key="9">
    <source>
        <dbReference type="Google" id="ProtNLM"/>
    </source>
</evidence>
<dbReference type="GO" id="GO:0005886">
    <property type="term" value="C:plasma membrane"/>
    <property type="evidence" value="ECO:0007669"/>
    <property type="project" value="UniProtKB-SubCell"/>
</dbReference>
<keyword evidence="2" id="KW-1003">Cell membrane</keyword>
<dbReference type="OrthoDB" id="1524892at2"/>
<dbReference type="Proteomes" id="UP000245533">
    <property type="component" value="Unassembled WGS sequence"/>
</dbReference>
<feature type="transmembrane region" description="Helical" evidence="6">
    <location>
        <begin position="12"/>
        <end position="34"/>
    </location>
</feature>
<proteinExistence type="predicted"/>
<evidence type="ECO:0000256" key="2">
    <source>
        <dbReference type="ARBA" id="ARBA00022475"/>
    </source>
</evidence>
<evidence type="ECO:0000256" key="5">
    <source>
        <dbReference type="ARBA" id="ARBA00023136"/>
    </source>
</evidence>
<evidence type="ECO:0000256" key="1">
    <source>
        <dbReference type="ARBA" id="ARBA00004651"/>
    </source>
</evidence>
<dbReference type="InterPro" id="IPR011743">
    <property type="entry name" value="Caa3_sub_IV"/>
</dbReference>
<feature type="transmembrane region" description="Helical" evidence="6">
    <location>
        <begin position="40"/>
        <end position="62"/>
    </location>
</feature>
<sequence>MSGHHISSAKFLWTIGAALFVLTVITVAVTWIHIPGPWNVVVAILVALVKATIVALFFMNLYWDDKFNLMLLFLSIAFFILMIGITLLDTLYRDDPIPSF</sequence>
<dbReference type="AlphaFoldDB" id="A0A316TTY0"/>
<dbReference type="NCBIfam" id="TIGR02229">
    <property type="entry name" value="caa3_sub_IV"/>
    <property type="match status" value="1"/>
</dbReference>
<feature type="transmembrane region" description="Helical" evidence="6">
    <location>
        <begin position="69"/>
        <end position="88"/>
    </location>
</feature>
<accession>A0A316TTY0</accession>
<keyword evidence="5 6" id="KW-0472">Membrane</keyword>
<dbReference type="RefSeq" id="WP_109644929.1">
    <property type="nucleotide sequence ID" value="NZ_QGGB01000003.1"/>
</dbReference>
<comment type="caution">
    <text evidence="7">The sequence shown here is derived from an EMBL/GenBank/DDBJ whole genome shotgun (WGS) entry which is preliminary data.</text>
</comment>
<dbReference type="Pfam" id="PF03626">
    <property type="entry name" value="COX4_pro"/>
    <property type="match status" value="1"/>
</dbReference>
<comment type="subcellular location">
    <subcellularLocation>
        <location evidence="1">Cell membrane</location>
        <topology evidence="1">Multi-pass membrane protein</topology>
    </subcellularLocation>
</comment>
<keyword evidence="4 6" id="KW-1133">Transmembrane helix</keyword>
<evidence type="ECO:0000256" key="4">
    <source>
        <dbReference type="ARBA" id="ARBA00022989"/>
    </source>
</evidence>
<keyword evidence="8" id="KW-1185">Reference proteome</keyword>
<name>A0A316TTY0_9BACT</name>
<organism evidence="7 8">
    <name type="scientific">Rhodohalobacter mucosus</name>
    <dbReference type="NCBI Taxonomy" id="2079485"/>
    <lineage>
        <taxon>Bacteria</taxon>
        <taxon>Pseudomonadati</taxon>
        <taxon>Balneolota</taxon>
        <taxon>Balneolia</taxon>
        <taxon>Balneolales</taxon>
        <taxon>Balneolaceae</taxon>
        <taxon>Rhodohalobacter</taxon>
    </lineage>
</organism>
<evidence type="ECO:0000256" key="3">
    <source>
        <dbReference type="ARBA" id="ARBA00022692"/>
    </source>
</evidence>
<evidence type="ECO:0000313" key="7">
    <source>
        <dbReference type="EMBL" id="PWN07338.1"/>
    </source>
</evidence>
<dbReference type="InterPro" id="IPR005171">
    <property type="entry name" value="Cyt_c_oxidase_su4_prok"/>
</dbReference>
<evidence type="ECO:0000313" key="8">
    <source>
        <dbReference type="Proteomes" id="UP000245533"/>
    </source>
</evidence>
<protein>
    <recommendedName>
        <fullName evidence="9">Cytochrome c oxidase subunit 4</fullName>
    </recommendedName>
</protein>
<evidence type="ECO:0000256" key="6">
    <source>
        <dbReference type="SAM" id="Phobius"/>
    </source>
</evidence>
<gene>
    <name evidence="7" type="ORF">DDZ15_03475</name>
</gene>
<dbReference type="EMBL" id="QGGB01000003">
    <property type="protein sequence ID" value="PWN07338.1"/>
    <property type="molecule type" value="Genomic_DNA"/>
</dbReference>
<reference evidence="7 8" key="1">
    <citation type="submission" date="2018-05" db="EMBL/GenBank/DDBJ databases">
        <title>Rhodohalobacter halophilus gen. nov., sp. nov., a moderately halophilic member of the family Balneolaceae.</title>
        <authorList>
            <person name="Liu Z.-W."/>
        </authorList>
    </citation>
    <scope>NUCLEOTIDE SEQUENCE [LARGE SCALE GENOMIC DNA]</scope>
    <source>
        <strain evidence="7 8">8A47</strain>
    </source>
</reference>